<name>A0A841FE00_9ACTN</name>
<evidence type="ECO:0000313" key="4">
    <source>
        <dbReference type="EMBL" id="MBB6035491.1"/>
    </source>
</evidence>
<dbReference type="FunFam" id="2.40.10.10:FF:000002">
    <property type="entry name" value="Transmembrane protease serine"/>
    <property type="match status" value="1"/>
</dbReference>
<dbReference type="PROSITE" id="PS00135">
    <property type="entry name" value="TRYPSIN_SER"/>
    <property type="match status" value="1"/>
</dbReference>
<protein>
    <submittedName>
        <fullName evidence="4">Secreted trypsin-like serine protease</fullName>
    </submittedName>
</protein>
<dbReference type="InterPro" id="IPR033116">
    <property type="entry name" value="TRYPSIN_SER"/>
</dbReference>
<keyword evidence="2" id="KW-0378">Hydrolase</keyword>
<reference evidence="4 5" key="1">
    <citation type="submission" date="2020-08" db="EMBL/GenBank/DDBJ databases">
        <title>Genomic Encyclopedia of Type Strains, Phase IV (KMG-IV): sequencing the most valuable type-strain genomes for metagenomic binning, comparative biology and taxonomic classification.</title>
        <authorList>
            <person name="Goeker M."/>
        </authorList>
    </citation>
    <scope>NUCLEOTIDE SEQUENCE [LARGE SCALE GENOMIC DNA]</scope>
    <source>
        <strain evidence="4 5">YIM 65646</strain>
    </source>
</reference>
<sequence length="275" mass="28366">MFASPHTLHRARPVRDLALYLLAAVAFLIAVSLESPAAQADPGPRSPRIVGGTLAPPGEFPWMVRLSMGCGGSLYRPELVLTAAHCVAGVEDPRSITATAGTVDPDDPEALTSTATAVHVAPGYDGMGRDWALVRLKTPMHGLPLLPLTSGTAADHGTFTVTGWGATEPDGPQSPMLRMATVDFVDDDTCAAAGGSYVDLVPEEELCAGVPEGGVDSCQGDSGGPLFRPDAEGTVVQVGIVSWGEGCAEKGKPGVYTQVSAFTEEIATAAADPTW</sequence>
<accession>A0A841FE00</accession>
<dbReference type="InterPro" id="IPR001314">
    <property type="entry name" value="Peptidase_S1A"/>
</dbReference>
<dbReference type="InterPro" id="IPR009003">
    <property type="entry name" value="Peptidase_S1_PA"/>
</dbReference>
<dbReference type="EMBL" id="JACHGT010000006">
    <property type="protein sequence ID" value="MBB6035491.1"/>
    <property type="molecule type" value="Genomic_DNA"/>
</dbReference>
<dbReference type="InterPro" id="IPR001254">
    <property type="entry name" value="Trypsin_dom"/>
</dbReference>
<dbReference type="PROSITE" id="PS50240">
    <property type="entry name" value="TRYPSIN_DOM"/>
    <property type="match status" value="1"/>
</dbReference>
<keyword evidence="2 4" id="KW-0645">Protease</keyword>
<dbReference type="PRINTS" id="PR00722">
    <property type="entry name" value="CHYMOTRYPSIN"/>
</dbReference>
<evidence type="ECO:0000256" key="2">
    <source>
        <dbReference type="RuleBase" id="RU363034"/>
    </source>
</evidence>
<dbReference type="GO" id="GO:0006508">
    <property type="term" value="P:proteolysis"/>
    <property type="evidence" value="ECO:0007669"/>
    <property type="project" value="UniProtKB-KW"/>
</dbReference>
<gene>
    <name evidence="4" type="ORF">HNR73_003348</name>
</gene>
<dbReference type="GO" id="GO:0004252">
    <property type="term" value="F:serine-type endopeptidase activity"/>
    <property type="evidence" value="ECO:0007669"/>
    <property type="project" value="InterPro"/>
</dbReference>
<dbReference type="PANTHER" id="PTHR24252:SF7">
    <property type="entry name" value="HYALIN"/>
    <property type="match status" value="1"/>
</dbReference>
<organism evidence="4 5">
    <name type="scientific">Phytomonospora endophytica</name>
    <dbReference type="NCBI Taxonomy" id="714109"/>
    <lineage>
        <taxon>Bacteria</taxon>
        <taxon>Bacillati</taxon>
        <taxon>Actinomycetota</taxon>
        <taxon>Actinomycetes</taxon>
        <taxon>Micromonosporales</taxon>
        <taxon>Micromonosporaceae</taxon>
        <taxon>Phytomonospora</taxon>
    </lineage>
</organism>
<dbReference type="InterPro" id="IPR018114">
    <property type="entry name" value="TRYPSIN_HIS"/>
</dbReference>
<evidence type="ECO:0000256" key="1">
    <source>
        <dbReference type="ARBA" id="ARBA00023157"/>
    </source>
</evidence>
<dbReference type="RefSeq" id="WP_184788338.1">
    <property type="nucleotide sequence ID" value="NZ_BONT01000002.1"/>
</dbReference>
<dbReference type="CDD" id="cd00190">
    <property type="entry name" value="Tryp_SPc"/>
    <property type="match status" value="1"/>
</dbReference>
<keyword evidence="1" id="KW-1015">Disulfide bond</keyword>
<keyword evidence="5" id="KW-1185">Reference proteome</keyword>
<feature type="domain" description="Peptidase S1" evidence="3">
    <location>
        <begin position="49"/>
        <end position="275"/>
    </location>
</feature>
<comment type="caution">
    <text evidence="4">The sequence shown here is derived from an EMBL/GenBank/DDBJ whole genome shotgun (WGS) entry which is preliminary data.</text>
</comment>
<dbReference type="PANTHER" id="PTHR24252">
    <property type="entry name" value="ACROSIN-RELATED"/>
    <property type="match status" value="1"/>
</dbReference>
<dbReference type="AlphaFoldDB" id="A0A841FE00"/>
<dbReference type="Proteomes" id="UP000548476">
    <property type="component" value="Unassembled WGS sequence"/>
</dbReference>
<dbReference type="SUPFAM" id="SSF50494">
    <property type="entry name" value="Trypsin-like serine proteases"/>
    <property type="match status" value="1"/>
</dbReference>
<proteinExistence type="predicted"/>
<keyword evidence="2" id="KW-0720">Serine protease</keyword>
<evidence type="ECO:0000259" key="3">
    <source>
        <dbReference type="PROSITE" id="PS50240"/>
    </source>
</evidence>
<dbReference type="InterPro" id="IPR043504">
    <property type="entry name" value="Peptidase_S1_PA_chymotrypsin"/>
</dbReference>
<evidence type="ECO:0000313" key="5">
    <source>
        <dbReference type="Proteomes" id="UP000548476"/>
    </source>
</evidence>
<dbReference type="PROSITE" id="PS00134">
    <property type="entry name" value="TRYPSIN_HIS"/>
    <property type="match status" value="1"/>
</dbReference>
<dbReference type="Pfam" id="PF00089">
    <property type="entry name" value="Trypsin"/>
    <property type="match status" value="1"/>
</dbReference>
<dbReference type="Gene3D" id="2.40.10.10">
    <property type="entry name" value="Trypsin-like serine proteases"/>
    <property type="match status" value="2"/>
</dbReference>
<dbReference type="SMART" id="SM00020">
    <property type="entry name" value="Tryp_SPc"/>
    <property type="match status" value="1"/>
</dbReference>